<keyword evidence="3" id="KW-1185">Reference proteome</keyword>
<protein>
    <submittedName>
        <fullName evidence="2">Uncharacterized protein</fullName>
    </submittedName>
</protein>
<sequence length="66" mass="7359">MLVLKKQLRQSKSPAQKNNPKNQKIKSVARTSPVKNATMVTAATVNVNTVLANVAFLHLHLVYQYL</sequence>
<evidence type="ECO:0000256" key="1">
    <source>
        <dbReference type="SAM" id="MobiDB-lite"/>
    </source>
</evidence>
<dbReference type="EMBL" id="QNUG01000077">
    <property type="protein sequence ID" value="REC65836.1"/>
    <property type="molecule type" value="Genomic_DNA"/>
</dbReference>
<evidence type="ECO:0000313" key="3">
    <source>
        <dbReference type="Proteomes" id="UP000256326"/>
    </source>
</evidence>
<proteinExistence type="predicted"/>
<accession>A0A3D9CJD6</accession>
<dbReference type="OrthoDB" id="1375009at2"/>
<name>A0A3D9CJD6_9FLAO</name>
<feature type="region of interest" description="Disordered" evidence="1">
    <location>
        <begin position="1"/>
        <end position="27"/>
    </location>
</feature>
<dbReference type="AlphaFoldDB" id="A0A3D9CJD6"/>
<organism evidence="2 3">
    <name type="scientific">Epilithonimonas hispanica</name>
    <dbReference type="NCBI Taxonomy" id="358687"/>
    <lineage>
        <taxon>Bacteria</taxon>
        <taxon>Pseudomonadati</taxon>
        <taxon>Bacteroidota</taxon>
        <taxon>Flavobacteriia</taxon>
        <taxon>Flavobacteriales</taxon>
        <taxon>Weeksellaceae</taxon>
        <taxon>Chryseobacterium group</taxon>
        <taxon>Epilithonimonas</taxon>
    </lineage>
</organism>
<comment type="caution">
    <text evidence="2">The sequence shown here is derived from an EMBL/GenBank/DDBJ whole genome shotgun (WGS) entry which is preliminary data.</text>
</comment>
<evidence type="ECO:0000313" key="2">
    <source>
        <dbReference type="EMBL" id="REC65836.1"/>
    </source>
</evidence>
<reference evidence="2 3" key="1">
    <citation type="journal article" date="2006" name="Int. J. Syst. Evol. Microbiol.">
        <title>Chryseobacterium hispanicum sp. nov., isolated from the drinking water distribution system of Sevilla, Spain.</title>
        <authorList>
            <person name="Gallego V."/>
            <person name="Garcia M.T."/>
            <person name="Ventosa A."/>
        </authorList>
    </citation>
    <scope>NUCLEOTIDE SEQUENCE [LARGE SCALE GENOMIC DNA]</scope>
    <source>
        <strain evidence="2 3">KCTC 22104</strain>
    </source>
</reference>
<dbReference type="Proteomes" id="UP000256326">
    <property type="component" value="Unassembled WGS sequence"/>
</dbReference>
<feature type="compositionally biased region" description="Polar residues" evidence="1">
    <location>
        <begin position="10"/>
        <end position="22"/>
    </location>
</feature>
<gene>
    <name evidence="2" type="ORF">DRF58_17470</name>
</gene>